<evidence type="ECO:0000313" key="3">
    <source>
        <dbReference type="Proteomes" id="UP000672657"/>
    </source>
</evidence>
<accession>A0ABN7Q903</accession>
<dbReference type="EMBL" id="CAJPVI010000064">
    <property type="protein sequence ID" value="CAG2159737.1"/>
    <property type="molecule type" value="Genomic_DNA"/>
</dbReference>
<protein>
    <submittedName>
        <fullName evidence="2">Uncharacterized protein</fullName>
    </submittedName>
</protein>
<evidence type="ECO:0000256" key="1">
    <source>
        <dbReference type="SAM" id="MobiDB-lite"/>
    </source>
</evidence>
<evidence type="ECO:0000313" key="2">
    <source>
        <dbReference type="EMBL" id="CAG2159737.1"/>
    </source>
</evidence>
<feature type="compositionally biased region" description="Basic and acidic residues" evidence="1">
    <location>
        <begin position="22"/>
        <end position="34"/>
    </location>
</feature>
<gene>
    <name evidence="2" type="ORF">LMG26411_06941</name>
</gene>
<feature type="region of interest" description="Disordered" evidence="1">
    <location>
        <begin position="1"/>
        <end position="34"/>
    </location>
</feature>
<comment type="caution">
    <text evidence="2">The sequence shown here is derived from an EMBL/GenBank/DDBJ whole genome shotgun (WGS) entry which is preliminary data.</text>
</comment>
<proteinExistence type="predicted"/>
<reference evidence="2 3" key="1">
    <citation type="submission" date="2021-03" db="EMBL/GenBank/DDBJ databases">
        <authorList>
            <person name="Peeters C."/>
        </authorList>
    </citation>
    <scope>NUCLEOTIDE SEQUENCE [LARGE SCALE GENOMIC DNA]</scope>
    <source>
        <strain evidence="2 3">LMG 26411</strain>
    </source>
</reference>
<dbReference type="Proteomes" id="UP000672657">
    <property type="component" value="Unassembled WGS sequence"/>
</dbReference>
<sequence>MGTKPQWVNEKQMAGTPAGVDAQKRGKSDECYRA</sequence>
<keyword evidence="3" id="KW-1185">Reference proteome</keyword>
<organism evidence="2 3">
    <name type="scientific">Cupriavidus numazuensis</name>
    <dbReference type="NCBI Taxonomy" id="221992"/>
    <lineage>
        <taxon>Bacteria</taxon>
        <taxon>Pseudomonadati</taxon>
        <taxon>Pseudomonadota</taxon>
        <taxon>Betaproteobacteria</taxon>
        <taxon>Burkholderiales</taxon>
        <taxon>Burkholderiaceae</taxon>
        <taxon>Cupriavidus</taxon>
    </lineage>
</organism>
<name>A0ABN7Q903_9BURK</name>